<reference evidence="3" key="1">
    <citation type="submission" date="2016-11" db="EMBL/GenBank/DDBJ databases">
        <title>The genome sequence of Colletotrichum cuscutae.</title>
        <authorList>
            <person name="Baroncelli R."/>
        </authorList>
    </citation>
    <scope>NUCLEOTIDE SEQUENCE</scope>
    <source>
        <strain evidence="3">IMI 304802</strain>
    </source>
</reference>
<evidence type="ECO:0000313" key="4">
    <source>
        <dbReference type="Proteomes" id="UP001239213"/>
    </source>
</evidence>
<feature type="signal peptide" evidence="2">
    <location>
        <begin position="1"/>
        <end position="23"/>
    </location>
</feature>
<dbReference type="EMBL" id="MPDP01000302">
    <property type="protein sequence ID" value="KAK1450977.1"/>
    <property type="molecule type" value="Genomic_DNA"/>
</dbReference>
<keyword evidence="4" id="KW-1185">Reference proteome</keyword>
<gene>
    <name evidence="3" type="ORF">CCUS01_11344</name>
</gene>
<protein>
    <submittedName>
        <fullName evidence="3">Uncharacterized protein</fullName>
    </submittedName>
</protein>
<name>A0AAI9U3G3_9PEZI</name>
<feature type="chain" id="PRO_5042559512" evidence="2">
    <location>
        <begin position="24"/>
        <end position="126"/>
    </location>
</feature>
<evidence type="ECO:0000256" key="1">
    <source>
        <dbReference type="SAM" id="MobiDB-lite"/>
    </source>
</evidence>
<evidence type="ECO:0000256" key="2">
    <source>
        <dbReference type="SAM" id="SignalP"/>
    </source>
</evidence>
<feature type="region of interest" description="Disordered" evidence="1">
    <location>
        <begin position="38"/>
        <end position="67"/>
    </location>
</feature>
<accession>A0AAI9U3G3</accession>
<proteinExistence type="predicted"/>
<evidence type="ECO:0000313" key="3">
    <source>
        <dbReference type="EMBL" id="KAK1450977.1"/>
    </source>
</evidence>
<organism evidence="3 4">
    <name type="scientific">Colletotrichum cuscutae</name>
    <dbReference type="NCBI Taxonomy" id="1209917"/>
    <lineage>
        <taxon>Eukaryota</taxon>
        <taxon>Fungi</taxon>
        <taxon>Dikarya</taxon>
        <taxon>Ascomycota</taxon>
        <taxon>Pezizomycotina</taxon>
        <taxon>Sordariomycetes</taxon>
        <taxon>Hypocreomycetidae</taxon>
        <taxon>Glomerellales</taxon>
        <taxon>Glomerellaceae</taxon>
        <taxon>Colletotrichum</taxon>
        <taxon>Colletotrichum acutatum species complex</taxon>
    </lineage>
</organism>
<comment type="caution">
    <text evidence="3">The sequence shown here is derived from an EMBL/GenBank/DDBJ whole genome shotgun (WGS) entry which is preliminary data.</text>
</comment>
<feature type="compositionally biased region" description="Basic and acidic residues" evidence="1">
    <location>
        <begin position="40"/>
        <end position="50"/>
    </location>
</feature>
<dbReference type="Proteomes" id="UP001239213">
    <property type="component" value="Unassembled WGS sequence"/>
</dbReference>
<sequence length="126" mass="13124">MMSPLSDLMSCLAFFVPYLVITAGSPKLQTTLLRVGISENDSRNGPDEISARGPVPAPPDGKESGVRYKAMASSVGLPSPKYRGIYVDGVSTGGGPSGLGPWVLGIERASERDDAMDAAAARLQEA</sequence>
<keyword evidence="2" id="KW-0732">Signal</keyword>
<dbReference type="AlphaFoldDB" id="A0AAI9U3G3"/>